<reference evidence="1" key="1">
    <citation type="journal article" date="2023" name="Science">
        <title>Elucidation of the pathway for biosynthesis of saponin adjuvants from the soapbark tree.</title>
        <authorList>
            <person name="Reed J."/>
            <person name="Orme A."/>
            <person name="El-Demerdash A."/>
            <person name="Owen C."/>
            <person name="Martin L.B.B."/>
            <person name="Misra R.C."/>
            <person name="Kikuchi S."/>
            <person name="Rejzek M."/>
            <person name="Martin A.C."/>
            <person name="Harkess A."/>
            <person name="Leebens-Mack J."/>
            <person name="Louveau T."/>
            <person name="Stephenson M.J."/>
            <person name="Osbourn A."/>
        </authorList>
    </citation>
    <scope>NUCLEOTIDE SEQUENCE</scope>
    <source>
        <strain evidence="1">S10</strain>
    </source>
</reference>
<accession>A0AAD7M5D3</accession>
<evidence type="ECO:0000313" key="2">
    <source>
        <dbReference type="Proteomes" id="UP001163823"/>
    </source>
</evidence>
<gene>
    <name evidence="1" type="ORF">O6P43_008467</name>
</gene>
<name>A0AAD7M5D3_QUISA</name>
<organism evidence="1 2">
    <name type="scientific">Quillaja saponaria</name>
    <name type="common">Soap bark tree</name>
    <dbReference type="NCBI Taxonomy" id="32244"/>
    <lineage>
        <taxon>Eukaryota</taxon>
        <taxon>Viridiplantae</taxon>
        <taxon>Streptophyta</taxon>
        <taxon>Embryophyta</taxon>
        <taxon>Tracheophyta</taxon>
        <taxon>Spermatophyta</taxon>
        <taxon>Magnoliopsida</taxon>
        <taxon>eudicotyledons</taxon>
        <taxon>Gunneridae</taxon>
        <taxon>Pentapetalae</taxon>
        <taxon>rosids</taxon>
        <taxon>fabids</taxon>
        <taxon>Fabales</taxon>
        <taxon>Quillajaceae</taxon>
        <taxon>Quillaja</taxon>
    </lineage>
</organism>
<proteinExistence type="predicted"/>
<dbReference type="EMBL" id="JARAOO010000004">
    <property type="protein sequence ID" value="KAJ7970254.1"/>
    <property type="molecule type" value="Genomic_DNA"/>
</dbReference>
<dbReference type="Proteomes" id="UP001163823">
    <property type="component" value="Chromosome 4"/>
</dbReference>
<sequence>MSPGAEEKFNEISAAYEMMRKYLYMNPLVRQVFSEVSDGVSGVDPYEVFYAFFGMEFLIHSRETVVLIFGNYVEIICFVCC</sequence>
<keyword evidence="2" id="KW-1185">Reference proteome</keyword>
<comment type="caution">
    <text evidence="1">The sequence shown here is derived from an EMBL/GenBank/DDBJ whole genome shotgun (WGS) entry which is preliminary data.</text>
</comment>
<protein>
    <submittedName>
        <fullName evidence="1">Chaperone protein DnaJ</fullName>
    </submittedName>
</protein>
<dbReference type="AlphaFoldDB" id="A0AAD7M5D3"/>
<dbReference type="KEGG" id="qsa:O6P43_008467"/>
<evidence type="ECO:0000313" key="1">
    <source>
        <dbReference type="EMBL" id="KAJ7970254.1"/>
    </source>
</evidence>